<protein>
    <submittedName>
        <fullName evidence="1">Uncharacterized protein</fullName>
    </submittedName>
</protein>
<evidence type="ECO:0000313" key="1">
    <source>
        <dbReference type="EMBL" id="AGS52625.1"/>
    </source>
</evidence>
<accession>A0A806KDF8</accession>
<sequence>MIKRKNISKYSSLTTKELSNLHDQFTAKYGIALNNTTRSIEERRIIRLITEIIKNRKEQKKELCFIREFVKEYIYREIKEYSLITYLAMKKCYNFEQMGEQRVSISFCRIILGIQNDCAVTQFDADRFNHIVEECDKRNKYKSGEEYSSYLRNYKLKLFGRDYCHDELMDINAIFYLLGADYFLFRYIHDDYGSEFIFGKVYIKELGNDRAFIIQEEYIRSPQLVLSIAARTYNNIMLIRNNACELIFFNKWQKHYGQSKAECERALQHVNSSIREGFKEKALNYYNARNTFDVLNTYDIFIKDMSDGIFWHEIGHHLANGEMDPLHNVFRVFFAGEDNIGSALEEALADWAPAKDSRMGSFAHFIKISKTDILKAVGNIYTYLSDNWFVDEEEEFLSVRSNILTGLTFIFINPDGSVNFDKLEKEYLNIYIILQERFNILSNKSIDIIHNSIYELDDRSINYKMLENELYDYYQYTKEGCSLEKLHKNTSYWDQVFMYLKKYSKEGWDKYQKLLEAEYNLTETIILKMANTKSDSLRKYIIERSKETGVIKMIPQDIDKTIKIPPITPPTKPQTQQ</sequence>
<dbReference type="AlphaFoldDB" id="A0A806KDF8"/>
<proteinExistence type="predicted"/>
<dbReference type="EMBL" id="JQ844203">
    <property type="protein sequence ID" value="AGS52625.1"/>
    <property type="molecule type" value="Genomic_DNA"/>
</dbReference>
<name>A0A806KDF8_9BACT</name>
<reference evidence="1" key="1">
    <citation type="submission" date="2012-03" db="EMBL/GenBank/DDBJ databases">
        <title>Functional metagenomics reveals considerable lignocellulase gene clusters in the gut microbiome of a wood-feeding higher termite.</title>
        <authorList>
            <person name="Liu N."/>
        </authorList>
    </citation>
    <scope>NUCLEOTIDE SEQUENCE</scope>
</reference>
<organism evidence="1">
    <name type="scientific">uncultured bacterium contig00043</name>
    <dbReference type="NCBI Taxonomy" id="1181530"/>
    <lineage>
        <taxon>Bacteria</taxon>
        <taxon>environmental samples</taxon>
    </lineage>
</organism>